<dbReference type="AlphaFoldDB" id="A0A4Q9MW03"/>
<evidence type="ECO:0000313" key="2">
    <source>
        <dbReference type="EMBL" id="TBU32180.1"/>
    </source>
</evidence>
<feature type="region of interest" description="Disordered" evidence="1">
    <location>
        <begin position="1"/>
        <end position="36"/>
    </location>
</feature>
<reference evidence="2" key="1">
    <citation type="submission" date="2019-01" db="EMBL/GenBank/DDBJ databases">
        <title>Draft genome sequences of three monokaryotic isolates of the white-rot basidiomycete fungus Dichomitus squalens.</title>
        <authorList>
            <consortium name="DOE Joint Genome Institute"/>
            <person name="Lopez S.C."/>
            <person name="Andreopoulos B."/>
            <person name="Pangilinan J."/>
            <person name="Lipzen A."/>
            <person name="Riley R."/>
            <person name="Ahrendt S."/>
            <person name="Ng V."/>
            <person name="Barry K."/>
            <person name="Daum C."/>
            <person name="Grigoriev I.V."/>
            <person name="Hilden K.S."/>
            <person name="Makela M.R."/>
            <person name="de Vries R.P."/>
        </authorList>
    </citation>
    <scope>NUCLEOTIDE SEQUENCE [LARGE SCALE GENOMIC DNA]</scope>
    <source>
        <strain evidence="2">OM18370.1</strain>
    </source>
</reference>
<proteinExistence type="predicted"/>
<protein>
    <submittedName>
        <fullName evidence="2">Uncharacterized protein</fullName>
    </submittedName>
</protein>
<accession>A0A4Q9MW03</accession>
<dbReference type="Proteomes" id="UP000292957">
    <property type="component" value="Unassembled WGS sequence"/>
</dbReference>
<dbReference type="EMBL" id="ML143396">
    <property type="protein sequence ID" value="TBU32180.1"/>
    <property type="molecule type" value="Genomic_DNA"/>
</dbReference>
<evidence type="ECO:0000256" key="1">
    <source>
        <dbReference type="SAM" id="MobiDB-lite"/>
    </source>
</evidence>
<sequence>MRRHVGNKSAGPVGAASVCARNEVSPPPSTDRSAFLSTSSYPAANWDPSGPSQTPPCANYPIQLAVQHPWRAQRQASKGLPHLLRQCLLFLPDSRTLASRPFSSHAPRSKRTRRSPVQTCRPDIVAVLISRGLLKTSSNRCIIAVPHLRWSQGAYLRRGHLLRVRALQSPS</sequence>
<gene>
    <name evidence="2" type="ORF">BD311DRAFT_59196</name>
</gene>
<organism evidence="2">
    <name type="scientific">Dichomitus squalens</name>
    <dbReference type="NCBI Taxonomy" id="114155"/>
    <lineage>
        <taxon>Eukaryota</taxon>
        <taxon>Fungi</taxon>
        <taxon>Dikarya</taxon>
        <taxon>Basidiomycota</taxon>
        <taxon>Agaricomycotina</taxon>
        <taxon>Agaricomycetes</taxon>
        <taxon>Polyporales</taxon>
        <taxon>Polyporaceae</taxon>
        <taxon>Dichomitus</taxon>
    </lineage>
</organism>
<name>A0A4Q9MW03_9APHY</name>